<dbReference type="InterPro" id="IPR045249">
    <property type="entry name" value="HARBI1-like"/>
</dbReference>
<proteinExistence type="inferred from homology"/>
<comment type="subcellular location">
    <subcellularLocation>
        <location evidence="2">Nucleus</location>
    </subcellularLocation>
</comment>
<dbReference type="InterPro" id="IPR027806">
    <property type="entry name" value="HARBI1_dom"/>
</dbReference>
<feature type="domain" description="DUF8040" evidence="9">
    <location>
        <begin position="59"/>
        <end position="141"/>
    </location>
</feature>
<evidence type="ECO:0000256" key="5">
    <source>
        <dbReference type="ARBA" id="ARBA00022723"/>
    </source>
</evidence>
<evidence type="ECO:0000256" key="6">
    <source>
        <dbReference type="ARBA" id="ARBA00022801"/>
    </source>
</evidence>
<evidence type="ECO:0000259" key="9">
    <source>
        <dbReference type="Pfam" id="PF26138"/>
    </source>
</evidence>
<dbReference type="Proteomes" id="UP001341281">
    <property type="component" value="Chromosome 01"/>
</dbReference>
<feature type="non-terminal residue" evidence="10">
    <location>
        <position position="378"/>
    </location>
</feature>
<feature type="domain" description="DDE Tnp4" evidence="8">
    <location>
        <begin position="177"/>
        <end position="320"/>
    </location>
</feature>
<dbReference type="GO" id="GO:0016787">
    <property type="term" value="F:hydrolase activity"/>
    <property type="evidence" value="ECO:0007669"/>
    <property type="project" value="UniProtKB-KW"/>
</dbReference>
<gene>
    <name evidence="10" type="ORF">U9M48_002280</name>
</gene>
<keyword evidence="6" id="KW-0378">Hydrolase</keyword>
<dbReference type="Pfam" id="PF26138">
    <property type="entry name" value="DUF8040"/>
    <property type="match status" value="1"/>
</dbReference>
<organism evidence="10 11">
    <name type="scientific">Paspalum notatum var. saurae</name>
    <dbReference type="NCBI Taxonomy" id="547442"/>
    <lineage>
        <taxon>Eukaryota</taxon>
        <taxon>Viridiplantae</taxon>
        <taxon>Streptophyta</taxon>
        <taxon>Embryophyta</taxon>
        <taxon>Tracheophyta</taxon>
        <taxon>Spermatophyta</taxon>
        <taxon>Magnoliopsida</taxon>
        <taxon>Liliopsida</taxon>
        <taxon>Poales</taxon>
        <taxon>Poaceae</taxon>
        <taxon>PACMAD clade</taxon>
        <taxon>Panicoideae</taxon>
        <taxon>Andropogonodae</taxon>
        <taxon>Paspaleae</taxon>
        <taxon>Paspalinae</taxon>
        <taxon>Paspalum</taxon>
    </lineage>
</organism>
<dbReference type="PANTHER" id="PTHR22930:SF259">
    <property type="entry name" value="OS08G0106900 PROTEIN"/>
    <property type="match status" value="1"/>
</dbReference>
<comment type="similarity">
    <text evidence="3">Belongs to the HARBI1 family.</text>
</comment>
<protein>
    <recommendedName>
        <fullName evidence="12">DDE Tnp4 domain-containing protein</fullName>
    </recommendedName>
</protein>
<evidence type="ECO:0000256" key="3">
    <source>
        <dbReference type="ARBA" id="ARBA00006958"/>
    </source>
</evidence>
<evidence type="ECO:0000313" key="10">
    <source>
        <dbReference type="EMBL" id="WVZ51102.1"/>
    </source>
</evidence>
<evidence type="ECO:0008006" key="12">
    <source>
        <dbReference type="Google" id="ProtNLM"/>
    </source>
</evidence>
<sequence length="378" mass="43636">MEKQHEERRMLVVKAAAFVAVIYAYTMNKLRFGRGSRPTLTYGPMSARDQERQANLNLLYNCNDVESVNMLRMRRAPFFNLCNLLRDRSLLKDTIHCCVEEQVAMFLHVVGHNQRFRVIHQSFRRSVETISRHFREVLYAIGELRGEMIKAPSTETPEKIRTSQRWYPYFKDCVGAIDGTHVHARVPTKIAAAFRGRKHYPTQNVRAAVDFDLKFTYVLAGWEGSAHDALILADALERPKGLRVPQGKFFLVDAGYACRPGFLPPYHATRYHLKEYGGQNYPTNAKELFNLRHSSLRVTIERAFGALKNRFRILDNKPLHPYKTQDMGKMKFSLKSQPGNLITIFLPVRMMYQWMIMPPGVIRGMKLPTLCGQTRAPI</sequence>
<evidence type="ECO:0000256" key="1">
    <source>
        <dbReference type="ARBA" id="ARBA00001968"/>
    </source>
</evidence>
<name>A0AAQ3PHI1_PASNO</name>
<reference evidence="10 11" key="1">
    <citation type="submission" date="2024-02" db="EMBL/GenBank/DDBJ databases">
        <title>High-quality chromosome-scale genome assembly of Pensacola bahiagrass (Paspalum notatum Flugge var. saurae).</title>
        <authorList>
            <person name="Vega J.M."/>
            <person name="Podio M."/>
            <person name="Orjuela J."/>
            <person name="Siena L.A."/>
            <person name="Pessino S.C."/>
            <person name="Combes M.C."/>
            <person name="Mariac C."/>
            <person name="Albertini E."/>
            <person name="Pupilli F."/>
            <person name="Ortiz J.P.A."/>
            <person name="Leblanc O."/>
        </authorList>
    </citation>
    <scope>NUCLEOTIDE SEQUENCE [LARGE SCALE GENOMIC DNA]</scope>
    <source>
        <strain evidence="10">R1</strain>
        <tissue evidence="10">Leaf</tissue>
    </source>
</reference>
<keyword evidence="4" id="KW-0540">Nuclease</keyword>
<dbReference type="GO" id="GO:0005634">
    <property type="term" value="C:nucleus"/>
    <property type="evidence" value="ECO:0007669"/>
    <property type="project" value="UniProtKB-SubCell"/>
</dbReference>
<dbReference type="Pfam" id="PF13359">
    <property type="entry name" value="DDE_Tnp_4"/>
    <property type="match status" value="1"/>
</dbReference>
<comment type="cofactor">
    <cofactor evidence="1">
        <name>a divalent metal cation</name>
        <dbReference type="ChEBI" id="CHEBI:60240"/>
    </cofactor>
</comment>
<dbReference type="PANTHER" id="PTHR22930">
    <property type="match status" value="1"/>
</dbReference>
<evidence type="ECO:0000256" key="7">
    <source>
        <dbReference type="ARBA" id="ARBA00023242"/>
    </source>
</evidence>
<dbReference type="GO" id="GO:0046872">
    <property type="term" value="F:metal ion binding"/>
    <property type="evidence" value="ECO:0007669"/>
    <property type="project" value="UniProtKB-KW"/>
</dbReference>
<dbReference type="AlphaFoldDB" id="A0AAQ3PHI1"/>
<evidence type="ECO:0000313" key="11">
    <source>
        <dbReference type="Proteomes" id="UP001341281"/>
    </source>
</evidence>
<evidence type="ECO:0000256" key="2">
    <source>
        <dbReference type="ARBA" id="ARBA00004123"/>
    </source>
</evidence>
<dbReference type="GO" id="GO:0004518">
    <property type="term" value="F:nuclease activity"/>
    <property type="evidence" value="ECO:0007669"/>
    <property type="project" value="UniProtKB-KW"/>
</dbReference>
<evidence type="ECO:0000256" key="4">
    <source>
        <dbReference type="ARBA" id="ARBA00022722"/>
    </source>
</evidence>
<keyword evidence="5" id="KW-0479">Metal-binding</keyword>
<keyword evidence="11" id="KW-1185">Reference proteome</keyword>
<keyword evidence="7" id="KW-0539">Nucleus</keyword>
<evidence type="ECO:0000259" key="8">
    <source>
        <dbReference type="Pfam" id="PF13359"/>
    </source>
</evidence>
<accession>A0AAQ3PHI1</accession>
<dbReference type="EMBL" id="CP144745">
    <property type="protein sequence ID" value="WVZ51102.1"/>
    <property type="molecule type" value="Genomic_DNA"/>
</dbReference>
<dbReference type="InterPro" id="IPR058353">
    <property type="entry name" value="DUF8040"/>
</dbReference>